<dbReference type="AlphaFoldDB" id="A0A6B0UTV1"/>
<organism evidence="1">
    <name type="scientific">Ixodes ricinus</name>
    <name type="common">Common tick</name>
    <name type="synonym">Acarus ricinus</name>
    <dbReference type="NCBI Taxonomy" id="34613"/>
    <lineage>
        <taxon>Eukaryota</taxon>
        <taxon>Metazoa</taxon>
        <taxon>Ecdysozoa</taxon>
        <taxon>Arthropoda</taxon>
        <taxon>Chelicerata</taxon>
        <taxon>Arachnida</taxon>
        <taxon>Acari</taxon>
        <taxon>Parasitiformes</taxon>
        <taxon>Ixodida</taxon>
        <taxon>Ixodoidea</taxon>
        <taxon>Ixodidae</taxon>
        <taxon>Ixodinae</taxon>
        <taxon>Ixodes</taxon>
    </lineage>
</organism>
<evidence type="ECO:0000313" key="1">
    <source>
        <dbReference type="EMBL" id="MXU93197.1"/>
    </source>
</evidence>
<accession>A0A6B0UTV1</accession>
<reference evidence="1" key="1">
    <citation type="submission" date="2019-12" db="EMBL/GenBank/DDBJ databases">
        <title>An insight into the sialome of adult female Ixodes ricinus ticks feeding for 6 days.</title>
        <authorList>
            <person name="Perner J."/>
            <person name="Ribeiro J.M.C."/>
        </authorList>
    </citation>
    <scope>NUCLEOTIDE SEQUENCE</scope>
    <source>
        <strain evidence="1">Semi-engorged</strain>
        <tissue evidence="1">Salivary glands</tissue>
    </source>
</reference>
<protein>
    <submittedName>
        <fullName evidence="1">Putative secreted protein</fullName>
    </submittedName>
</protein>
<dbReference type="EMBL" id="GIFC01011114">
    <property type="protein sequence ID" value="MXU93197.1"/>
    <property type="molecule type" value="Transcribed_RNA"/>
</dbReference>
<sequence length="142" mass="15791">MVKLRLSYSACTASSVCFVCCIPAQTQNLSLKKKRFLSNPTKKKYTETILHTKLALSAVTRLFTSPTGTWTWRIGTGSIHPTVPLNPSQTCCKKARFKQPFFVKSKREAGQNQRVSCPAGNSRQPACIMLETRPKTTTQVGH</sequence>
<proteinExistence type="predicted"/>
<name>A0A6B0UTV1_IXORI</name>